<dbReference type="EMBL" id="JXRQ01000008">
    <property type="protein sequence ID" value="KIL53572.1"/>
    <property type="molecule type" value="Genomic_DNA"/>
</dbReference>
<sequence length="41" mass="4793">MLRRLVFLDPYFLLVNQYGFVLNWGERLGGQPYSVEFIPSG</sequence>
<dbReference type="Proteomes" id="UP000031950">
    <property type="component" value="Unassembled WGS sequence"/>
</dbReference>
<evidence type="ECO:0000313" key="1">
    <source>
        <dbReference type="EMBL" id="KIL53572.1"/>
    </source>
</evidence>
<gene>
    <name evidence="1" type="ORF">KP77_05470</name>
</gene>
<organism evidence="1 2">
    <name type="scientific">Jeotgalibacillus alimentarius</name>
    <dbReference type="NCBI Taxonomy" id="135826"/>
    <lineage>
        <taxon>Bacteria</taxon>
        <taxon>Bacillati</taxon>
        <taxon>Bacillota</taxon>
        <taxon>Bacilli</taxon>
        <taxon>Bacillales</taxon>
        <taxon>Caryophanaceae</taxon>
        <taxon>Jeotgalibacillus</taxon>
    </lineage>
</organism>
<dbReference type="AlphaFoldDB" id="A0A0C2VXL7"/>
<reference evidence="1 2" key="1">
    <citation type="submission" date="2015-01" db="EMBL/GenBank/DDBJ databases">
        <title>Genome sequence of Jeotgalibacillus alimentarius.</title>
        <authorList>
            <person name="Goh K.M."/>
            <person name="Chan K.-G."/>
            <person name="Yaakop A.S."/>
            <person name="Ee R."/>
            <person name="Gan H.M."/>
            <person name="Chan C.S."/>
        </authorList>
    </citation>
    <scope>NUCLEOTIDE SEQUENCE [LARGE SCALE GENOMIC DNA]</scope>
    <source>
        <strain evidence="1 2">YKJ-13</strain>
    </source>
</reference>
<name>A0A0C2VXL7_9BACL</name>
<comment type="caution">
    <text evidence="1">The sequence shown here is derived from an EMBL/GenBank/DDBJ whole genome shotgun (WGS) entry which is preliminary data.</text>
</comment>
<keyword evidence="2" id="KW-1185">Reference proteome</keyword>
<evidence type="ECO:0000313" key="2">
    <source>
        <dbReference type="Proteomes" id="UP000031950"/>
    </source>
</evidence>
<accession>A0A0C2VXL7</accession>
<proteinExistence type="predicted"/>
<protein>
    <submittedName>
        <fullName evidence="1">Uncharacterized protein</fullName>
    </submittedName>
</protein>